<evidence type="ECO:0000256" key="1">
    <source>
        <dbReference type="ARBA" id="ARBA00004127"/>
    </source>
</evidence>
<dbReference type="GO" id="GO:0006643">
    <property type="term" value="P:membrane lipid metabolic process"/>
    <property type="evidence" value="ECO:0007669"/>
    <property type="project" value="TreeGrafter"/>
</dbReference>
<evidence type="ECO:0000256" key="7">
    <source>
        <dbReference type="SAM" id="Phobius"/>
    </source>
</evidence>
<dbReference type="EMBL" id="VHSF01000001">
    <property type="protein sequence ID" value="TRO66396.1"/>
    <property type="molecule type" value="Genomic_DNA"/>
</dbReference>
<dbReference type="PANTHER" id="PTHR21624:SF1">
    <property type="entry name" value="ALKYLGLYCEROL MONOOXYGENASE"/>
    <property type="match status" value="1"/>
</dbReference>
<keyword evidence="6 7" id="KW-0472">Membrane</keyword>
<dbReference type="RefSeq" id="WP_143409166.1">
    <property type="nucleotide sequence ID" value="NZ_VHSF01000001.1"/>
</dbReference>
<evidence type="ECO:0000256" key="2">
    <source>
        <dbReference type="ARBA" id="ARBA00022692"/>
    </source>
</evidence>
<protein>
    <submittedName>
        <fullName evidence="9">Sterol desaturase family protein</fullName>
    </submittedName>
</protein>
<dbReference type="AlphaFoldDB" id="A0A550I602"/>
<dbReference type="InterPro" id="IPR006694">
    <property type="entry name" value="Fatty_acid_hydroxylase"/>
</dbReference>
<dbReference type="OrthoDB" id="9770329at2"/>
<evidence type="ECO:0000256" key="6">
    <source>
        <dbReference type="ARBA" id="ARBA00023136"/>
    </source>
</evidence>
<accession>A0A550I602</accession>
<dbReference type="GO" id="GO:0008610">
    <property type="term" value="P:lipid biosynthetic process"/>
    <property type="evidence" value="ECO:0007669"/>
    <property type="project" value="InterPro"/>
</dbReference>
<feature type="transmembrane region" description="Helical" evidence="7">
    <location>
        <begin position="83"/>
        <end position="102"/>
    </location>
</feature>
<keyword evidence="10" id="KW-1185">Reference proteome</keyword>
<reference evidence="9 10" key="1">
    <citation type="submission" date="2019-06" db="EMBL/GenBank/DDBJ databases">
        <title>Gramella sabulilitoris sp. nov., isolated from a marine sand.</title>
        <authorList>
            <person name="Yoon J.-H."/>
        </authorList>
    </citation>
    <scope>NUCLEOTIDE SEQUENCE [LARGE SCALE GENOMIC DNA]</scope>
    <source>
        <strain evidence="9 10">HSMS-1</strain>
    </source>
</reference>
<comment type="subcellular location">
    <subcellularLocation>
        <location evidence="1">Endomembrane system</location>
        <topology evidence="1">Multi-pass membrane protein</topology>
    </subcellularLocation>
</comment>
<evidence type="ECO:0000313" key="9">
    <source>
        <dbReference type="EMBL" id="TRO66396.1"/>
    </source>
</evidence>
<evidence type="ECO:0000256" key="5">
    <source>
        <dbReference type="ARBA" id="ARBA00023098"/>
    </source>
</evidence>
<feature type="transmembrane region" description="Helical" evidence="7">
    <location>
        <begin position="49"/>
        <end position="77"/>
    </location>
</feature>
<organism evidence="9 10">
    <name type="scientific">Christiangramia sabulilitoris</name>
    <dbReference type="NCBI Taxonomy" id="2583991"/>
    <lineage>
        <taxon>Bacteria</taxon>
        <taxon>Pseudomonadati</taxon>
        <taxon>Bacteroidota</taxon>
        <taxon>Flavobacteriia</taxon>
        <taxon>Flavobacteriales</taxon>
        <taxon>Flavobacteriaceae</taxon>
        <taxon>Christiangramia</taxon>
    </lineage>
</organism>
<comment type="caution">
    <text evidence="9">The sequence shown here is derived from an EMBL/GenBank/DDBJ whole genome shotgun (WGS) entry which is preliminary data.</text>
</comment>
<gene>
    <name evidence="9" type="ORF">FGM01_00490</name>
</gene>
<feature type="domain" description="Fatty acid hydroxylase" evidence="8">
    <location>
        <begin position="93"/>
        <end position="225"/>
    </location>
</feature>
<dbReference type="GO" id="GO:0012505">
    <property type="term" value="C:endomembrane system"/>
    <property type="evidence" value="ECO:0007669"/>
    <property type="project" value="UniProtKB-SubCell"/>
</dbReference>
<evidence type="ECO:0000313" key="10">
    <source>
        <dbReference type="Proteomes" id="UP000315131"/>
    </source>
</evidence>
<dbReference type="PANTHER" id="PTHR21624">
    <property type="entry name" value="STEROL DESATURASE-RELATED PROTEIN"/>
    <property type="match status" value="1"/>
</dbReference>
<evidence type="ECO:0000256" key="3">
    <source>
        <dbReference type="ARBA" id="ARBA00022989"/>
    </source>
</evidence>
<dbReference type="GO" id="GO:0016020">
    <property type="term" value="C:membrane"/>
    <property type="evidence" value="ECO:0007669"/>
    <property type="project" value="GOC"/>
</dbReference>
<dbReference type="GO" id="GO:0005506">
    <property type="term" value="F:iron ion binding"/>
    <property type="evidence" value="ECO:0007669"/>
    <property type="project" value="InterPro"/>
</dbReference>
<name>A0A550I602_9FLAO</name>
<keyword evidence="3 7" id="KW-1133">Transmembrane helix</keyword>
<proteinExistence type="predicted"/>
<keyword evidence="2 7" id="KW-0812">Transmembrane</keyword>
<dbReference type="GO" id="GO:0050479">
    <property type="term" value="F:glyceryl-ether monooxygenase activity"/>
    <property type="evidence" value="ECO:0007669"/>
    <property type="project" value="TreeGrafter"/>
</dbReference>
<evidence type="ECO:0000256" key="4">
    <source>
        <dbReference type="ARBA" id="ARBA00023002"/>
    </source>
</evidence>
<keyword evidence="5" id="KW-0443">Lipid metabolism</keyword>
<evidence type="ECO:0000259" key="8">
    <source>
        <dbReference type="Pfam" id="PF04116"/>
    </source>
</evidence>
<feature type="transmembrane region" description="Helical" evidence="7">
    <location>
        <begin position="145"/>
        <end position="164"/>
    </location>
</feature>
<sequence>MKTQIELDEVLQNSPNLLLYVAPILIGLALFEVILGIRHNKNRYEGKDFLTSLFIGLVHLVEGIFTKTAFFILIIWLYNIVPWSIPVNLATSILCFIVLDFLRYWSHRLSHEINFLWATHVTHHNSTQFNLSTAFRQSWTQGIKIVFYLPVSLLGFHPVIFYIVHQLALLYSFSVHTQTIKKLPKWYSYIFVTPSHHKVHHARNYKYLDKNYGSALIIWDRIFNTFQELDENEKPEFGILDQPKTFNPIYLVFHVWIDIFKKMASVRSFGERWDILFKSPGEVKNGTYLRQAKSEFSKN</sequence>
<dbReference type="Pfam" id="PF04116">
    <property type="entry name" value="FA_hydroxylase"/>
    <property type="match status" value="1"/>
</dbReference>
<dbReference type="Proteomes" id="UP000315131">
    <property type="component" value="Unassembled WGS sequence"/>
</dbReference>
<feature type="transmembrane region" description="Helical" evidence="7">
    <location>
        <begin position="17"/>
        <end position="37"/>
    </location>
</feature>
<dbReference type="InterPro" id="IPR051689">
    <property type="entry name" value="Sterol_desaturase/TMEM195"/>
</dbReference>
<keyword evidence="4" id="KW-0560">Oxidoreductase</keyword>